<evidence type="ECO:0000259" key="10">
    <source>
        <dbReference type="Pfam" id="PF08389"/>
    </source>
</evidence>
<keyword evidence="13" id="KW-1185">Reference proteome</keyword>
<dbReference type="InterPro" id="IPR016024">
    <property type="entry name" value="ARM-type_fold"/>
</dbReference>
<dbReference type="GO" id="GO:0005643">
    <property type="term" value="C:nuclear pore"/>
    <property type="evidence" value="ECO:0007669"/>
    <property type="project" value="TreeGrafter"/>
</dbReference>
<dbReference type="InterPro" id="IPR011989">
    <property type="entry name" value="ARM-like"/>
</dbReference>
<proteinExistence type="inferred from homology"/>
<evidence type="ECO:0000256" key="1">
    <source>
        <dbReference type="ARBA" id="ARBA00004496"/>
    </source>
</evidence>
<dbReference type="Pfam" id="PF08389">
    <property type="entry name" value="Xpo1"/>
    <property type="match status" value="1"/>
</dbReference>
<dbReference type="InterPro" id="IPR013598">
    <property type="entry name" value="Exportin-1/Importin-b-like"/>
</dbReference>
<evidence type="ECO:0000256" key="7">
    <source>
        <dbReference type="ARBA" id="ARBA00022884"/>
    </source>
</evidence>
<reference evidence="12" key="2">
    <citation type="journal article" date="2023" name="Proc. Natl. Acad. Sci. U.S.A.">
        <title>A global phylogenomic analysis of the shiitake genus Lentinula.</title>
        <authorList>
            <person name="Sierra-Patev S."/>
            <person name="Min B."/>
            <person name="Naranjo-Ortiz M."/>
            <person name="Looney B."/>
            <person name="Konkel Z."/>
            <person name="Slot J.C."/>
            <person name="Sakamoto Y."/>
            <person name="Steenwyk J.L."/>
            <person name="Rokas A."/>
            <person name="Carro J."/>
            <person name="Camarero S."/>
            <person name="Ferreira P."/>
            <person name="Molpeceres G."/>
            <person name="Ruiz-Duenas F.J."/>
            <person name="Serrano A."/>
            <person name="Henrissat B."/>
            <person name="Drula E."/>
            <person name="Hughes K.W."/>
            <person name="Mata J.L."/>
            <person name="Ishikawa N.K."/>
            <person name="Vargas-Isla R."/>
            <person name="Ushijima S."/>
            <person name="Smith C.A."/>
            <person name="Donoghue J."/>
            <person name="Ahrendt S."/>
            <person name="Andreopoulos W."/>
            <person name="He G."/>
            <person name="LaButti K."/>
            <person name="Lipzen A."/>
            <person name="Ng V."/>
            <person name="Riley R."/>
            <person name="Sandor L."/>
            <person name="Barry K."/>
            <person name="Martinez A.T."/>
            <person name="Xiao Y."/>
            <person name="Gibbons J.G."/>
            <person name="Terashima K."/>
            <person name="Grigoriev I.V."/>
            <person name="Hibbett D."/>
        </authorList>
    </citation>
    <scope>NUCLEOTIDE SEQUENCE</scope>
    <source>
        <strain evidence="12">ET3784</strain>
    </source>
</reference>
<protein>
    <recommendedName>
        <fullName evidence="3 9">Exportin-T</fullName>
    </recommendedName>
    <alternativeName>
        <fullName evidence="9">Exportin(tRNA)</fullName>
    </alternativeName>
    <alternativeName>
        <fullName evidence="9">tRNA exportin</fullName>
    </alternativeName>
</protein>
<keyword evidence="5 9" id="KW-0963">Cytoplasm</keyword>
<feature type="domain" description="Exportin-T C-terminal" evidence="11">
    <location>
        <begin position="418"/>
        <end position="1131"/>
    </location>
</feature>
<dbReference type="GO" id="GO:0000049">
    <property type="term" value="F:tRNA binding"/>
    <property type="evidence" value="ECO:0007669"/>
    <property type="project" value="UniProtKB-UniRule"/>
</dbReference>
<dbReference type="Proteomes" id="UP001176059">
    <property type="component" value="Unassembled WGS sequence"/>
</dbReference>
<dbReference type="AlphaFoldDB" id="A0AA38JWS8"/>
<dbReference type="SUPFAM" id="SSF48371">
    <property type="entry name" value="ARM repeat"/>
    <property type="match status" value="1"/>
</dbReference>
<accession>A0AA38JWS8</accession>
<comment type="similarity">
    <text evidence="2 9">Belongs to the exportin family.</text>
</comment>
<evidence type="ECO:0000256" key="6">
    <source>
        <dbReference type="ARBA" id="ARBA00022555"/>
    </source>
</evidence>
<reference evidence="12" key="1">
    <citation type="submission" date="2022-08" db="EMBL/GenBank/DDBJ databases">
        <authorList>
            <consortium name="DOE Joint Genome Institute"/>
            <person name="Min B."/>
            <person name="Sierra-Patev S."/>
            <person name="Naranjo-Ortiz M."/>
            <person name="Looney B."/>
            <person name="Konkel Z."/>
            <person name="Slot J.C."/>
            <person name="Sakamoto Y."/>
            <person name="Steenwyk J.L."/>
            <person name="Rokas A."/>
            <person name="Carro J."/>
            <person name="Camarero S."/>
            <person name="Ferreira P."/>
            <person name="Molpeceres G."/>
            <person name="Ruiz-duenas F.J."/>
            <person name="Serrano A."/>
            <person name="Henrissat B."/>
            <person name="Drula E."/>
            <person name="Hughes K.W."/>
            <person name="Mata J.L."/>
            <person name="Ishikawa N.K."/>
            <person name="Vargas-Isla R."/>
            <person name="Ushijima S."/>
            <person name="Smith C.A."/>
            <person name="Ahrendt S."/>
            <person name="Andreopoulos W."/>
            <person name="He G."/>
            <person name="LaButti K."/>
            <person name="Lipzen A."/>
            <person name="Ng V."/>
            <person name="Riley R."/>
            <person name="Sandor L."/>
            <person name="Barry K."/>
            <person name="Martinez A.T."/>
            <person name="Xiao Y."/>
            <person name="Gibbons J.G."/>
            <person name="Terashima K."/>
            <person name="Hibbett D.S."/>
            <person name="Grigoriev I.V."/>
        </authorList>
    </citation>
    <scope>NUCLEOTIDE SEQUENCE</scope>
    <source>
        <strain evidence="12">ET3784</strain>
    </source>
</reference>
<dbReference type="EMBL" id="JANVFO010000014">
    <property type="protein sequence ID" value="KAJ3734288.1"/>
    <property type="molecule type" value="Genomic_DNA"/>
</dbReference>
<name>A0AA38JWS8_9AGAR</name>
<keyword evidence="4 9" id="KW-0813">Transport</keyword>
<keyword evidence="7 9" id="KW-0694">RNA-binding</keyword>
<dbReference type="Pfam" id="PF19282">
    <property type="entry name" value="Exportin-T"/>
    <property type="match status" value="1"/>
</dbReference>
<evidence type="ECO:0000256" key="4">
    <source>
        <dbReference type="ARBA" id="ARBA00022448"/>
    </source>
</evidence>
<dbReference type="Gene3D" id="1.25.10.10">
    <property type="entry name" value="Leucine-rich Repeat Variant"/>
    <property type="match status" value="1"/>
</dbReference>
<comment type="caution">
    <text evidence="12">The sequence shown here is derived from an EMBL/GenBank/DDBJ whole genome shotgun (WGS) entry which is preliminary data.</text>
</comment>
<evidence type="ECO:0000313" key="13">
    <source>
        <dbReference type="Proteomes" id="UP001176059"/>
    </source>
</evidence>
<comment type="subcellular location">
    <subcellularLocation>
        <location evidence="1 9">Cytoplasm</location>
    </subcellularLocation>
    <subcellularLocation>
        <location evidence="9">Nucleus</location>
    </subcellularLocation>
    <text evidence="9">Shuttles between the nucleus and the cytoplasm.</text>
</comment>
<keyword evidence="6 9" id="KW-0820">tRNA-binding</keyword>
<evidence type="ECO:0000256" key="2">
    <source>
        <dbReference type="ARBA" id="ARBA00009466"/>
    </source>
</evidence>
<dbReference type="GO" id="GO:0005737">
    <property type="term" value="C:cytoplasm"/>
    <property type="evidence" value="ECO:0007669"/>
    <property type="project" value="UniProtKB-SubCell"/>
</dbReference>
<comment type="function">
    <text evidence="9">tRNA nucleus export receptor which facilitates tRNA translocation across the nuclear pore complex.</text>
</comment>
<dbReference type="GO" id="GO:0071528">
    <property type="term" value="P:tRNA re-export from nucleus"/>
    <property type="evidence" value="ECO:0007669"/>
    <property type="project" value="UniProtKB-UniRule"/>
</dbReference>
<evidence type="ECO:0000313" key="12">
    <source>
        <dbReference type="EMBL" id="KAJ3734288.1"/>
    </source>
</evidence>
<dbReference type="GO" id="GO:0031267">
    <property type="term" value="F:small GTPase binding"/>
    <property type="evidence" value="ECO:0007669"/>
    <property type="project" value="InterPro"/>
</dbReference>
<dbReference type="InterPro" id="IPR045546">
    <property type="entry name" value="Exportin-T_C"/>
</dbReference>
<dbReference type="PANTHER" id="PTHR15952">
    <property type="entry name" value="EXPORTIN-T/LOS1"/>
    <property type="match status" value="1"/>
</dbReference>
<evidence type="ECO:0000256" key="9">
    <source>
        <dbReference type="RuleBase" id="RU366037"/>
    </source>
</evidence>
<evidence type="ECO:0000256" key="3">
    <source>
        <dbReference type="ARBA" id="ARBA00018928"/>
    </source>
</evidence>
<dbReference type="InterPro" id="IPR040017">
    <property type="entry name" value="XPOT"/>
</dbReference>
<evidence type="ECO:0000256" key="8">
    <source>
        <dbReference type="ARBA" id="ARBA00023242"/>
    </source>
</evidence>
<organism evidence="12 13">
    <name type="scientific">Lentinula guzmanii</name>
    <dbReference type="NCBI Taxonomy" id="2804957"/>
    <lineage>
        <taxon>Eukaryota</taxon>
        <taxon>Fungi</taxon>
        <taxon>Dikarya</taxon>
        <taxon>Basidiomycota</taxon>
        <taxon>Agaricomycotina</taxon>
        <taxon>Agaricomycetes</taxon>
        <taxon>Agaricomycetidae</taxon>
        <taxon>Agaricales</taxon>
        <taxon>Marasmiineae</taxon>
        <taxon>Omphalotaceae</taxon>
        <taxon>Lentinula</taxon>
    </lineage>
</organism>
<sequence length="1135" mass="128313">MKRIKSHTVANHDHSLFLLWSVTCRKRVIENISSLLTFSCWKHFSFAMEEEIDRVVQAITIASDPSQTSLHQQAMAYLNSIERSASESWRLALPLFAETTSGGARKYSDQVRFFALRVLNEYLDNRFTPLDSEAFQIIQQSILSYIQSEYVYGSAEANATYIRNKFSHTLTLFFLCTYVEQWQSFFTDLFALIRPATSSDVTFNRHVSLLFFHLIVEISGEVADQMIKAARMHNPERLARDGRVRDAVRERDAVRINEAVLTIVAEATEKMSMLRNQGSNSPPDRQLADAEEVVDWGIRTFASYVGWIDIGLTVTPVTVPLLFSLLSDPFLPIRLATSGALLKIVTKGLKEPGDKLQLIKVLSLGQVIEALEAKTRAQQRERGEDTDEGEESYRESLGRVLNALGLELTKLEDCPLEEVRTEANNLLQQILPIILRFMSDEYDDTCSTVFLLLHTILSAYKRFRKVSTAPIDADKRDFLASLLRVILEKMKWDVEADPSDVDDDDNDEFERLRKELRIFMDSVLAIDQDLVTDAVRQFALTTIESYKNGVEIKWNEAELGIYLVYIFGEINKTGGKGRAAFCLAPAIPKDVPRDARKSIDYGEYPLTIHGELLFALVQSGMSAYPHQTVALQFFETIARYSDFFKVRKECVVPTLEAMIDTRGIHHQNPTFRRRVYYLFHRFIKESKNDIPLEFVPIISQSIRDLLAIEVLIPEPDEVEVDFLTDAVKSSSFDAQLYLFETLGILISLLFKNPPNQKGLLLSFVKPLMDDLSGALQGSASLDFEKLASEGSRSEIVPVVRLHHLIMALGSIAKGFPDYPSPLPDDYILPPVDLFAEIAQAILVCLENTNTLKVIRDATRFAFARILAIAGPHVTHYIPPLMGNLLIHFDPSELVDFMNFIGLLIFRLQDDMFNVLDELVGPLTTHISFTLSQPISGSDEQRMHVEIKKAYIALLTSVMSAKLQGVFISPRNNASFDSLMETMQILAEDTSDPPNQRAIFSLLAKCVLIWAQPNSALPAPNGNSRHNPLNDVGIPGFERYVYERLVPIAFGVPSLPNLNLKDGQVTMILHEIANFLQAVSKIRGSETENYLLNVYFPSQNWPQDAALDMTTKMRELDPKGFRKYFTDFVRSMRSGS</sequence>
<dbReference type="PANTHER" id="PTHR15952:SF11">
    <property type="entry name" value="EXPORTIN-T"/>
    <property type="match status" value="1"/>
</dbReference>
<evidence type="ECO:0000259" key="11">
    <source>
        <dbReference type="Pfam" id="PF19282"/>
    </source>
</evidence>
<evidence type="ECO:0000256" key="5">
    <source>
        <dbReference type="ARBA" id="ARBA00022490"/>
    </source>
</evidence>
<dbReference type="GO" id="GO:0016363">
    <property type="term" value="C:nuclear matrix"/>
    <property type="evidence" value="ECO:0007669"/>
    <property type="project" value="TreeGrafter"/>
</dbReference>
<feature type="domain" description="Exportin-1/Importin-beta-like" evidence="10">
    <location>
        <begin position="160"/>
        <end position="331"/>
    </location>
</feature>
<gene>
    <name evidence="12" type="ORF">DFJ43DRAFT_1064509</name>
</gene>
<keyword evidence="8 9" id="KW-0539">Nucleus</keyword>